<keyword evidence="3" id="KW-1185">Reference proteome</keyword>
<dbReference type="EMBL" id="JAJKBJ010000001">
    <property type="protein sequence ID" value="MCL9682740.1"/>
    <property type="molecule type" value="Genomic_DNA"/>
</dbReference>
<evidence type="ECO:0000313" key="2">
    <source>
        <dbReference type="EMBL" id="MCL9682740.1"/>
    </source>
</evidence>
<sequence>MKPITFELLLNFLVSEMEKKGLVITNYTFALDNEFVRACNEFCGTSSKIDKYREILQQCITHEYIRNKTVSPLTCLAITQKGVGIVSSNRRSKEIDDSKTCLKKLSDIVLEHHGLFIAIGVILALITLFIKLWWNK</sequence>
<name>A0A9X2CYC8_9GAMM</name>
<evidence type="ECO:0000256" key="1">
    <source>
        <dbReference type="SAM" id="Phobius"/>
    </source>
</evidence>
<keyword evidence="1" id="KW-0472">Membrane</keyword>
<accession>A0A9X2CYC8</accession>
<keyword evidence="1" id="KW-1133">Transmembrane helix</keyword>
<dbReference type="AlphaFoldDB" id="A0A9X2CYC8"/>
<protein>
    <submittedName>
        <fullName evidence="2">Uncharacterized protein</fullName>
    </submittedName>
</protein>
<gene>
    <name evidence="2" type="ORF">LOX96_01400</name>
</gene>
<comment type="caution">
    <text evidence="2">The sequence shown here is derived from an EMBL/GenBank/DDBJ whole genome shotgun (WGS) entry which is preliminary data.</text>
</comment>
<feature type="transmembrane region" description="Helical" evidence="1">
    <location>
        <begin position="114"/>
        <end position="134"/>
    </location>
</feature>
<evidence type="ECO:0000313" key="3">
    <source>
        <dbReference type="Proteomes" id="UP001139721"/>
    </source>
</evidence>
<dbReference type="RefSeq" id="WP_250421309.1">
    <property type="nucleotide sequence ID" value="NZ_JAJKBJ010000001.1"/>
</dbReference>
<dbReference type="Proteomes" id="UP001139721">
    <property type="component" value="Unassembled WGS sequence"/>
</dbReference>
<keyword evidence="1" id="KW-0812">Transmembrane</keyword>
<proteinExistence type="predicted"/>
<organism evidence="2 3">
    <name type="scientific">Legionella maioricensis</name>
    <dbReference type="NCBI Taxonomy" id="2896528"/>
    <lineage>
        <taxon>Bacteria</taxon>
        <taxon>Pseudomonadati</taxon>
        <taxon>Pseudomonadota</taxon>
        <taxon>Gammaproteobacteria</taxon>
        <taxon>Legionellales</taxon>
        <taxon>Legionellaceae</taxon>
        <taxon>Legionella</taxon>
    </lineage>
</organism>
<reference evidence="2" key="1">
    <citation type="submission" date="2021-11" db="EMBL/GenBank/DDBJ databases">
        <title>Legionella maioricencis sp. nov., a new species isolated from hot water samples in Mallorca.</title>
        <authorList>
            <person name="Crespi S."/>
            <person name="Drasar V."/>
            <person name="Salva-Serra F."/>
            <person name="Jaen-Luchoro D."/>
            <person name="Pineiro-Iglesias B."/>
            <person name="Aliaga F."/>
            <person name="Fernandez-Juarez V."/>
            <person name="Coll G."/>
            <person name="Moore E.R.B."/>
            <person name="Bennasar-Figueras A."/>
        </authorList>
    </citation>
    <scope>NUCLEOTIDE SEQUENCE</scope>
    <source>
        <strain evidence="2">HCPI-6</strain>
    </source>
</reference>